<evidence type="ECO:0008006" key="3">
    <source>
        <dbReference type="Google" id="ProtNLM"/>
    </source>
</evidence>
<keyword evidence="2" id="KW-1185">Reference proteome</keyword>
<dbReference type="KEGG" id="bmic:BMR1_03g03225"/>
<reference evidence="1 2" key="2">
    <citation type="journal article" date="2013" name="PLoS ONE">
        <title>Whole genome mapping and re-organization of the nuclear and mitochondrial genomes of Babesia microti isolates.</title>
        <authorList>
            <person name="Cornillot E."/>
            <person name="Dassouli A."/>
            <person name="Garg A."/>
            <person name="Pachikara N."/>
            <person name="Randazzo S."/>
            <person name="Depoix D."/>
            <person name="Carcy B."/>
            <person name="Delbecq S."/>
            <person name="Frutos R."/>
            <person name="Silva J.C."/>
            <person name="Sutton R."/>
            <person name="Krause P.J."/>
            <person name="Mamoun C.B."/>
        </authorList>
    </citation>
    <scope>NUCLEOTIDE SEQUENCE [LARGE SCALE GENOMIC DNA]</scope>
    <source>
        <strain evidence="1 2">RI</strain>
    </source>
</reference>
<evidence type="ECO:0000313" key="2">
    <source>
        <dbReference type="Proteomes" id="UP000002899"/>
    </source>
</evidence>
<gene>
    <name evidence="1" type="ORF">BMR1_03g03225</name>
</gene>
<reference evidence="1 2" key="3">
    <citation type="journal article" date="2016" name="Sci. Rep.">
        <title>Genome-wide diversity and gene expression profiling of Babesia microti isolates identify polymorphic genes that mediate host-pathogen interactions.</title>
        <authorList>
            <person name="Silva J.C."/>
            <person name="Cornillot E."/>
            <person name="McCracken C."/>
            <person name="Usmani-Brown S."/>
            <person name="Dwivedi A."/>
            <person name="Ifeonu O.O."/>
            <person name="Crabtree J."/>
            <person name="Gotia H.T."/>
            <person name="Virji A.Z."/>
            <person name="Reynes C."/>
            <person name="Colinge J."/>
            <person name="Kumar V."/>
            <person name="Lawres L."/>
            <person name="Pazzi J.E."/>
            <person name="Pablo J.V."/>
            <person name="Hung C."/>
            <person name="Brancato J."/>
            <person name="Kumari P."/>
            <person name="Orvis J."/>
            <person name="Tretina K."/>
            <person name="Chibucos M."/>
            <person name="Ott S."/>
            <person name="Sadzewicz L."/>
            <person name="Sengamalay N."/>
            <person name="Shetty A.C."/>
            <person name="Su Q."/>
            <person name="Tallon L."/>
            <person name="Fraser C.M."/>
            <person name="Frutos R."/>
            <person name="Molina D.M."/>
            <person name="Krause P.J."/>
            <person name="Ben Mamoun C."/>
        </authorList>
    </citation>
    <scope>NUCLEOTIDE SEQUENCE [LARGE SCALE GENOMIC DNA]</scope>
    <source>
        <strain evidence="1 2">RI</strain>
    </source>
</reference>
<organism evidence="1 2">
    <name type="scientific">Babesia microti (strain RI)</name>
    <dbReference type="NCBI Taxonomy" id="1133968"/>
    <lineage>
        <taxon>Eukaryota</taxon>
        <taxon>Sar</taxon>
        <taxon>Alveolata</taxon>
        <taxon>Apicomplexa</taxon>
        <taxon>Aconoidasida</taxon>
        <taxon>Piroplasmida</taxon>
        <taxon>Babesiidae</taxon>
        <taxon>Babesia</taxon>
    </lineage>
</organism>
<dbReference type="VEuPathDB" id="PiroplasmaDB:BMR1_03g03225"/>
<name>A0A1R4AC12_BABMR</name>
<reference evidence="1 2" key="1">
    <citation type="journal article" date="2012" name="Nucleic Acids Res.">
        <title>Sequencing of the smallest Apicomplexan genome from the human pathogen Babesia microti.</title>
        <authorList>
            <person name="Cornillot E."/>
            <person name="Hadj-Kaddour K."/>
            <person name="Dassouli A."/>
            <person name="Noel B."/>
            <person name="Ranwez V."/>
            <person name="Vacherie B."/>
            <person name="Augagneur Y."/>
            <person name="Bres V."/>
            <person name="Duclos A."/>
            <person name="Randazzo S."/>
            <person name="Carcy B."/>
            <person name="Debierre-Grockiego F."/>
            <person name="Delbecq S."/>
            <person name="Moubri-Menage K."/>
            <person name="Shams-Eldin H."/>
            <person name="Usmani-Brown S."/>
            <person name="Bringaud F."/>
            <person name="Wincker P."/>
            <person name="Vivares C.P."/>
            <person name="Schwarz R.T."/>
            <person name="Schetters T.P."/>
            <person name="Krause P.J."/>
            <person name="Gorenflot A."/>
            <person name="Berry V."/>
            <person name="Barbe V."/>
            <person name="Ben Mamoun C."/>
        </authorList>
    </citation>
    <scope>NUCLEOTIDE SEQUENCE [LARGE SCALE GENOMIC DNA]</scope>
    <source>
        <strain evidence="1 2">RI</strain>
    </source>
</reference>
<dbReference type="AlphaFoldDB" id="A0A1R4AC12"/>
<dbReference type="Proteomes" id="UP000002899">
    <property type="component" value="Chromosome III"/>
</dbReference>
<sequence length="114" mass="13736">MSCNVHVEYDSYVHFAVRISDYLTHVCSTKSSIDYKAVAWYLRNYRKCTNKENLPIEELEVIYRRLIENLIHDKCIDVVNSEGDKRIIKPNDDFMIWPWRRQVQYLEQSLNFSN</sequence>
<evidence type="ECO:0000313" key="1">
    <source>
        <dbReference type="EMBL" id="SJK86552.1"/>
    </source>
</evidence>
<accession>A0A1R4AC12</accession>
<dbReference type="RefSeq" id="XP_021338696.1">
    <property type="nucleotide sequence ID" value="XM_021482144.1"/>
</dbReference>
<protein>
    <recommendedName>
        <fullName evidence="3">Mcm6 C-terminal winged-helix domain-containing protein</fullName>
    </recommendedName>
</protein>
<dbReference type="GeneID" id="24425290"/>
<dbReference type="EMBL" id="LN871598">
    <property type="protein sequence ID" value="SJK86552.1"/>
    <property type="molecule type" value="Genomic_DNA"/>
</dbReference>
<dbReference type="OrthoDB" id="328333at2759"/>
<proteinExistence type="predicted"/>